<evidence type="ECO:0000313" key="13">
    <source>
        <dbReference type="Proteomes" id="UP000703269"/>
    </source>
</evidence>
<comment type="similarity">
    <text evidence="3">Belongs to the VTA1 family.</text>
</comment>
<gene>
    <name evidence="12" type="ORF">PsYK624_159060</name>
</gene>
<feature type="compositionally biased region" description="Pro residues" evidence="9">
    <location>
        <begin position="355"/>
        <end position="365"/>
    </location>
</feature>
<evidence type="ECO:0000256" key="2">
    <source>
        <dbReference type="ARBA" id="ARBA00004496"/>
    </source>
</evidence>
<feature type="compositionally biased region" description="Polar residues" evidence="9">
    <location>
        <begin position="296"/>
        <end position="315"/>
    </location>
</feature>
<dbReference type="PANTHER" id="PTHR46009:SF1">
    <property type="entry name" value="VACUOLAR PROTEIN SORTING-ASSOCIATED PROTEIN VTA1 HOMOLOG"/>
    <property type="match status" value="1"/>
</dbReference>
<dbReference type="Gene3D" id="1.20.5.420">
    <property type="entry name" value="Immunoglobulin FC, subunit C"/>
    <property type="match status" value="1"/>
</dbReference>
<feature type="region of interest" description="Disordered" evidence="9">
    <location>
        <begin position="271"/>
        <end position="384"/>
    </location>
</feature>
<comment type="subcellular location">
    <subcellularLocation>
        <location evidence="2">Cytoplasm</location>
    </subcellularLocation>
    <subcellularLocation>
        <location evidence="1">Endosome membrane</location>
        <topology evidence="1">Peripheral membrane protein</topology>
    </subcellularLocation>
</comment>
<dbReference type="Proteomes" id="UP000703269">
    <property type="component" value="Unassembled WGS sequence"/>
</dbReference>
<dbReference type="GO" id="GO:0032511">
    <property type="term" value="P:late endosome to vacuole transport via multivesicular body sorting pathway"/>
    <property type="evidence" value="ECO:0007669"/>
    <property type="project" value="InterPro"/>
</dbReference>
<dbReference type="GO" id="GO:0015031">
    <property type="term" value="P:protein transport"/>
    <property type="evidence" value="ECO:0007669"/>
    <property type="project" value="UniProtKB-KW"/>
</dbReference>
<organism evidence="12 13">
    <name type="scientific">Phanerochaete sordida</name>
    <dbReference type="NCBI Taxonomy" id="48140"/>
    <lineage>
        <taxon>Eukaryota</taxon>
        <taxon>Fungi</taxon>
        <taxon>Dikarya</taxon>
        <taxon>Basidiomycota</taxon>
        <taxon>Agaricomycotina</taxon>
        <taxon>Agaricomycetes</taxon>
        <taxon>Polyporales</taxon>
        <taxon>Phanerochaetaceae</taxon>
        <taxon>Phanerochaete</taxon>
    </lineage>
</organism>
<proteinExistence type="inferred from homology"/>
<evidence type="ECO:0000313" key="12">
    <source>
        <dbReference type="EMBL" id="GJE99635.1"/>
    </source>
</evidence>
<dbReference type="InterPro" id="IPR023175">
    <property type="entry name" value="Vta1/CALS_N_sf"/>
</dbReference>
<feature type="domain" description="Vta1/callose synthase N-terminal" evidence="10">
    <location>
        <begin position="16"/>
        <end position="163"/>
    </location>
</feature>
<keyword evidence="7" id="KW-0653">Protein transport</keyword>
<reference evidence="12 13" key="1">
    <citation type="submission" date="2021-08" db="EMBL/GenBank/DDBJ databases">
        <title>Draft Genome Sequence of Phanerochaete sordida strain YK-624.</title>
        <authorList>
            <person name="Mori T."/>
            <person name="Dohra H."/>
            <person name="Suzuki T."/>
            <person name="Kawagishi H."/>
            <person name="Hirai H."/>
        </authorList>
    </citation>
    <scope>NUCLEOTIDE SEQUENCE [LARGE SCALE GENOMIC DNA]</scope>
    <source>
        <strain evidence="12 13">YK-624</strain>
    </source>
</reference>
<evidence type="ECO:0000256" key="4">
    <source>
        <dbReference type="ARBA" id="ARBA00022448"/>
    </source>
</evidence>
<evidence type="ECO:0000256" key="1">
    <source>
        <dbReference type="ARBA" id="ARBA00004481"/>
    </source>
</evidence>
<keyword evidence="4" id="KW-0813">Transport</keyword>
<dbReference type="GO" id="GO:0005771">
    <property type="term" value="C:multivesicular body"/>
    <property type="evidence" value="ECO:0007669"/>
    <property type="project" value="TreeGrafter"/>
</dbReference>
<dbReference type="GO" id="GO:0010008">
    <property type="term" value="C:endosome membrane"/>
    <property type="evidence" value="ECO:0007669"/>
    <property type="project" value="UniProtKB-SubCell"/>
</dbReference>
<evidence type="ECO:0000256" key="7">
    <source>
        <dbReference type="ARBA" id="ARBA00022927"/>
    </source>
</evidence>
<feature type="domain" description="Vta1 C-terminal" evidence="11">
    <location>
        <begin position="416"/>
        <end position="453"/>
    </location>
</feature>
<dbReference type="InterPro" id="IPR044538">
    <property type="entry name" value="Vta1-like"/>
</dbReference>
<protein>
    <submittedName>
        <fullName evidence="12">Vta1 like-domain-containing protein</fullName>
    </submittedName>
</protein>
<dbReference type="Pfam" id="PF18097">
    <property type="entry name" value="Vta1_C"/>
    <property type="match status" value="1"/>
</dbReference>
<dbReference type="PANTHER" id="PTHR46009">
    <property type="entry name" value="VACUOLAR PROTEIN SORTING-ASSOCIATED PROTEIN VTA1 HOMOLOG"/>
    <property type="match status" value="1"/>
</dbReference>
<evidence type="ECO:0000256" key="9">
    <source>
        <dbReference type="SAM" id="MobiDB-lite"/>
    </source>
</evidence>
<keyword evidence="13" id="KW-1185">Reference proteome</keyword>
<evidence type="ECO:0000259" key="11">
    <source>
        <dbReference type="Pfam" id="PF18097"/>
    </source>
</evidence>
<dbReference type="AlphaFoldDB" id="A0A9P3GQ26"/>
<evidence type="ECO:0000256" key="6">
    <source>
        <dbReference type="ARBA" id="ARBA00022753"/>
    </source>
</evidence>
<evidence type="ECO:0000259" key="10">
    <source>
        <dbReference type="Pfam" id="PF04652"/>
    </source>
</evidence>
<dbReference type="EMBL" id="BPQB01000115">
    <property type="protein sequence ID" value="GJE99635.1"/>
    <property type="molecule type" value="Genomic_DNA"/>
</dbReference>
<dbReference type="Gene3D" id="1.25.40.270">
    <property type="entry name" value="Vacuolar protein sorting-associated protein vta1"/>
    <property type="match status" value="1"/>
</dbReference>
<name>A0A9P3GQ26_9APHY</name>
<feature type="compositionally biased region" description="Pro residues" evidence="9">
    <location>
        <begin position="373"/>
        <end position="384"/>
    </location>
</feature>
<accession>A0A9P3GQ26</accession>
<comment type="caution">
    <text evidence="12">The sequence shown here is derived from an EMBL/GenBank/DDBJ whole genome shotgun (WGS) entry which is preliminary data.</text>
</comment>
<sequence length="454" mass="48221">MSLLSLPPVPPELKTIAPFLQRADELKTQDPVIAYWCAYYAAQLGIALKLKDNAARMFLLHLLEALEKMKSEIGPNDAIDDELASSAYVENFALRVFAAADNEDRKGNATRGTAKKFLAAANFLEVLSVFTSTADAPATTINVQEKIRYAKWKAADIARAFREGRKPTPGGADEVQPEEASPEPTAARPDSTSPPAIHRATPPPGFISDLPPTSPPADTFVVPSQGPADPTSPDAWSTLATPGASGYPLGAPGADDLRPRGSALKNAWVSDELEGKTEEEIDEQTVLDSAAAGSPTVMSSEPKSVRFTPSVTGGLTPSVVEPHSDPFMPSSPPPPHDLPTGYVPSAPSFDQTSPYAPPNNLPPGFIPRTHQPSVPPPPPPASSYPTPPMPILSHQPAHIPPPVEATITPAVEDLSPSMITKIQKHCKFAISALDYEDAETARKELRAALKMLGG</sequence>
<evidence type="ECO:0000256" key="8">
    <source>
        <dbReference type="ARBA" id="ARBA00023136"/>
    </source>
</evidence>
<keyword evidence="6" id="KW-0967">Endosome</keyword>
<dbReference type="OrthoDB" id="391137at2759"/>
<keyword evidence="5" id="KW-0963">Cytoplasm</keyword>
<evidence type="ECO:0000256" key="5">
    <source>
        <dbReference type="ARBA" id="ARBA00022490"/>
    </source>
</evidence>
<dbReference type="Pfam" id="PF04652">
    <property type="entry name" value="Vta1"/>
    <property type="match status" value="1"/>
</dbReference>
<keyword evidence="8" id="KW-0472">Membrane</keyword>
<feature type="region of interest" description="Disordered" evidence="9">
    <location>
        <begin position="162"/>
        <end position="246"/>
    </location>
</feature>
<dbReference type="InterPro" id="IPR039431">
    <property type="entry name" value="Vta1/CALS_N"/>
</dbReference>
<dbReference type="InterPro" id="IPR041212">
    <property type="entry name" value="Vta1_C"/>
</dbReference>
<evidence type="ECO:0000256" key="3">
    <source>
        <dbReference type="ARBA" id="ARBA00007895"/>
    </source>
</evidence>